<proteinExistence type="predicted"/>
<protein>
    <submittedName>
        <fullName evidence="4">Uncharacterized protein</fullName>
    </submittedName>
</protein>
<accession>A0A4R1EYQ2</accession>
<keyword evidence="3" id="KW-0812">Transmembrane</keyword>
<feature type="transmembrane region" description="Helical" evidence="3">
    <location>
        <begin position="104"/>
        <end position="124"/>
    </location>
</feature>
<feature type="compositionally biased region" description="Basic residues" evidence="2">
    <location>
        <begin position="176"/>
        <end position="192"/>
    </location>
</feature>
<sequence>MFKYFFGIVAVQIATVALVLLAPELEGIGWLRLLIPLFVIGFFTAFWFNSIASHKSKDEVYEAKAQHAREREKIQLNAERAKTKLVQKTQQQIAREAKITHSKANFKVGAAFAGTIGAGALMLLTELLTMGLLTISTAGGALGGYVMRARKETKLLKQINQNNGSDNQAGNNVLKKPVKTIPKSKVKSSPKK</sequence>
<dbReference type="RefSeq" id="WP_131906904.1">
    <property type="nucleotide sequence ID" value="NZ_BAAAFU010000001.1"/>
</dbReference>
<keyword evidence="3" id="KW-0472">Membrane</keyword>
<dbReference type="AlphaFoldDB" id="A0A4R1EYQ2"/>
<feature type="transmembrane region" description="Helical" evidence="3">
    <location>
        <begin position="130"/>
        <end position="147"/>
    </location>
</feature>
<reference evidence="4 5" key="1">
    <citation type="submission" date="2019-03" db="EMBL/GenBank/DDBJ databases">
        <title>Genomic Encyclopedia of Type Strains, Phase IV (KMG-IV): sequencing the most valuable type-strain genomes for metagenomic binning, comparative biology and taxonomic classification.</title>
        <authorList>
            <person name="Goeker M."/>
        </authorList>
    </citation>
    <scope>NUCLEOTIDE SEQUENCE [LARGE SCALE GENOMIC DNA]</scope>
    <source>
        <strain evidence="4 5">DSM 24830</strain>
    </source>
</reference>
<comment type="caution">
    <text evidence="4">The sequence shown here is derived from an EMBL/GenBank/DDBJ whole genome shotgun (WGS) entry which is preliminary data.</text>
</comment>
<evidence type="ECO:0000256" key="2">
    <source>
        <dbReference type="SAM" id="MobiDB-lite"/>
    </source>
</evidence>
<name>A0A4R1EYQ2_9GAMM</name>
<dbReference type="EMBL" id="SMFQ01000004">
    <property type="protein sequence ID" value="TCJ85202.1"/>
    <property type="molecule type" value="Genomic_DNA"/>
</dbReference>
<gene>
    <name evidence="4" type="ORF">EV695_3169</name>
</gene>
<feature type="transmembrane region" description="Helical" evidence="3">
    <location>
        <begin position="5"/>
        <end position="23"/>
    </location>
</feature>
<keyword evidence="3" id="KW-1133">Transmembrane helix</keyword>
<evidence type="ECO:0000313" key="5">
    <source>
        <dbReference type="Proteomes" id="UP000294887"/>
    </source>
</evidence>
<evidence type="ECO:0000256" key="1">
    <source>
        <dbReference type="SAM" id="Coils"/>
    </source>
</evidence>
<dbReference type="OrthoDB" id="5625002at2"/>
<feature type="transmembrane region" description="Helical" evidence="3">
    <location>
        <begin position="29"/>
        <end position="48"/>
    </location>
</feature>
<evidence type="ECO:0000256" key="3">
    <source>
        <dbReference type="SAM" id="Phobius"/>
    </source>
</evidence>
<keyword evidence="1" id="KW-0175">Coiled coil</keyword>
<organism evidence="4 5">
    <name type="scientific">Cocleimonas flava</name>
    <dbReference type="NCBI Taxonomy" id="634765"/>
    <lineage>
        <taxon>Bacteria</taxon>
        <taxon>Pseudomonadati</taxon>
        <taxon>Pseudomonadota</taxon>
        <taxon>Gammaproteobacteria</taxon>
        <taxon>Thiotrichales</taxon>
        <taxon>Thiotrichaceae</taxon>
        <taxon>Cocleimonas</taxon>
    </lineage>
</organism>
<keyword evidence="5" id="KW-1185">Reference proteome</keyword>
<feature type="coiled-coil region" evidence="1">
    <location>
        <begin position="64"/>
        <end position="91"/>
    </location>
</feature>
<evidence type="ECO:0000313" key="4">
    <source>
        <dbReference type="EMBL" id="TCJ85202.1"/>
    </source>
</evidence>
<feature type="compositionally biased region" description="Polar residues" evidence="2">
    <location>
        <begin position="160"/>
        <end position="171"/>
    </location>
</feature>
<dbReference type="Proteomes" id="UP000294887">
    <property type="component" value="Unassembled WGS sequence"/>
</dbReference>
<feature type="region of interest" description="Disordered" evidence="2">
    <location>
        <begin position="160"/>
        <end position="192"/>
    </location>
</feature>